<evidence type="ECO:0000256" key="1">
    <source>
        <dbReference type="ARBA" id="ARBA00012513"/>
    </source>
</evidence>
<dbReference type="EMBL" id="HG670659">
    <property type="protein sequence ID" value="CDI77416.1"/>
    <property type="molecule type" value="Genomic_DNA"/>
</dbReference>
<feature type="compositionally biased region" description="Low complexity" evidence="10">
    <location>
        <begin position="51"/>
        <end position="64"/>
    </location>
</feature>
<dbReference type="PANTHER" id="PTHR24361:SF433">
    <property type="entry name" value="PROTEIN KINASE DOMAIN-CONTAINING PROTEIN"/>
    <property type="match status" value="1"/>
</dbReference>
<dbReference type="OMA" id="DFASINV"/>
<dbReference type="Gene3D" id="1.10.510.10">
    <property type="entry name" value="Transferase(Phosphotransferase) domain 1"/>
    <property type="match status" value="1"/>
</dbReference>
<dbReference type="GO" id="GO:0005737">
    <property type="term" value="C:cytoplasm"/>
    <property type="evidence" value="ECO:0007669"/>
    <property type="project" value="TreeGrafter"/>
</dbReference>
<keyword evidence="11" id="KW-0472">Membrane</keyword>
<feature type="transmembrane region" description="Helical" evidence="11">
    <location>
        <begin position="95"/>
        <end position="115"/>
    </location>
</feature>
<feature type="region of interest" description="Disordered" evidence="10">
    <location>
        <begin position="1"/>
        <end position="68"/>
    </location>
</feature>
<proteinExistence type="predicted"/>
<evidence type="ECO:0000256" key="6">
    <source>
        <dbReference type="ARBA" id="ARBA00022840"/>
    </source>
</evidence>
<keyword evidence="14" id="KW-1185">Reference proteome</keyword>
<keyword evidence="5" id="KW-0418">Kinase</keyword>
<reference evidence="13" key="1">
    <citation type="submission" date="2013-10" db="EMBL/GenBank/DDBJ databases">
        <title>Genomic analysis of the causative agents of coccidiosis in chickens.</title>
        <authorList>
            <person name="Reid A.J."/>
            <person name="Blake D."/>
            <person name="Billington K."/>
            <person name="Browne H."/>
            <person name="Dunn M."/>
            <person name="Hung S."/>
            <person name="Kawahara F."/>
            <person name="Miranda-Saavedra D."/>
            <person name="Mourier T."/>
            <person name="Nagra H."/>
            <person name="Otto T.D."/>
            <person name="Rawlings N."/>
            <person name="Sanchez A."/>
            <person name="Sanders M."/>
            <person name="Subramaniam C."/>
            <person name="Tay Y."/>
            <person name="Dear P."/>
            <person name="Doerig C."/>
            <person name="Gruber A."/>
            <person name="Parkinson J."/>
            <person name="Shirley M."/>
            <person name="Wan K.L."/>
            <person name="Berriman M."/>
            <person name="Tomley F."/>
            <person name="Pain A."/>
        </authorList>
    </citation>
    <scope>NUCLEOTIDE SEQUENCE</scope>
    <source>
        <strain evidence="13">Houghton</strain>
    </source>
</reference>
<dbReference type="OrthoDB" id="3256376at2759"/>
<keyword evidence="11" id="KW-0812">Transmembrane</keyword>
<keyword evidence="4" id="KW-0547">Nucleotide-binding</keyword>
<name>U6GAW7_EIMAC</name>
<comment type="catalytic activity">
    <reaction evidence="8">
        <text>L-seryl-[protein] + ATP = O-phospho-L-seryl-[protein] + ADP + H(+)</text>
        <dbReference type="Rhea" id="RHEA:17989"/>
        <dbReference type="Rhea" id="RHEA-COMP:9863"/>
        <dbReference type="Rhea" id="RHEA-COMP:11604"/>
        <dbReference type="ChEBI" id="CHEBI:15378"/>
        <dbReference type="ChEBI" id="CHEBI:29999"/>
        <dbReference type="ChEBI" id="CHEBI:30616"/>
        <dbReference type="ChEBI" id="CHEBI:83421"/>
        <dbReference type="ChEBI" id="CHEBI:456216"/>
        <dbReference type="EC" id="2.7.11.1"/>
    </reaction>
</comment>
<dbReference type="InterPro" id="IPR000719">
    <property type="entry name" value="Prot_kinase_dom"/>
</dbReference>
<feature type="compositionally biased region" description="Low complexity" evidence="10">
    <location>
        <begin position="31"/>
        <end position="43"/>
    </location>
</feature>
<evidence type="ECO:0000256" key="8">
    <source>
        <dbReference type="ARBA" id="ARBA00048679"/>
    </source>
</evidence>
<protein>
    <recommendedName>
        <fullName evidence="1">non-specific serine/threonine protein kinase</fullName>
        <ecNumber evidence="1">2.7.11.1</ecNumber>
    </recommendedName>
</protein>
<organism evidence="13 14">
    <name type="scientific">Eimeria acervulina</name>
    <name type="common">Coccidian parasite</name>
    <dbReference type="NCBI Taxonomy" id="5801"/>
    <lineage>
        <taxon>Eukaryota</taxon>
        <taxon>Sar</taxon>
        <taxon>Alveolata</taxon>
        <taxon>Apicomplexa</taxon>
        <taxon>Conoidasida</taxon>
        <taxon>Coccidia</taxon>
        <taxon>Eucoccidiorida</taxon>
        <taxon>Eimeriorina</taxon>
        <taxon>Eimeriidae</taxon>
        <taxon>Eimeria</taxon>
    </lineage>
</organism>
<dbReference type="VEuPathDB" id="ToxoDB:EAH_00024380"/>
<dbReference type="EC" id="2.7.11.1" evidence="1"/>
<sequence length="642" mass="69859">MLSGALGDTSSPAHSSAGVWSAVHTEAPSTPNKQLQHHPQQQQHHQKHQEQQQPQIPIGDPQEQYGEQQQHFAGNEGQALHARDAQRRLLRKRNAWASAFSLFLALLLLSQVAGLRQQLLQPSAPPVGEDVKHALPDPENPSAEAAAAGEEGPGREEELQQEAELEQQEEEEQQQQQQQQQDFDLPAVGSEEERLSPEVLEGKAFLARALSELELVRAAEQWLPAASREAEKAVRHLAAFLSGGEDYNIVGKTLPLESLKPFRSSRSSSSNISGDAAGAARYFTVTRFLGEWNSSIVLEVRDQPSNQLLAVVIPFASIDPPSKNSSSSSSKKGAKEDANAAADELADLVEEFNAIETRGIEAALGDMPAAAAADLKGWAVPLATGCIQGLERGLFASGVYISGKVQITERYHGDLEELIASSIDIPLSAKIYCAQRLLLQVLHLQQQGVTHNDLKLSSCYVRADGSFLLGDFTSSSVDKATLKYLAGITPAYGEPEFLNEIYQEMEKATVVAAGRGAAAEGLATATATTITTERSKRNRGTGKVSADLKCDIWSVGVLIYELFTEQLPYDISQGVATPEQMEPVVQNLINENPSSKSILIELNKAHVPKRWAELLEQMLQVRRKNRIDAANIAKHFSDLFEG</sequence>
<dbReference type="SMART" id="SM00220">
    <property type="entry name" value="S_TKc"/>
    <property type="match status" value="1"/>
</dbReference>
<feature type="coiled-coil region" evidence="9">
    <location>
        <begin position="331"/>
        <end position="358"/>
    </location>
</feature>
<feature type="region of interest" description="Disordered" evidence="10">
    <location>
        <begin position="124"/>
        <end position="183"/>
    </location>
</feature>
<keyword evidence="2" id="KW-0723">Serine/threonine-protein kinase</keyword>
<evidence type="ECO:0000256" key="7">
    <source>
        <dbReference type="ARBA" id="ARBA00047899"/>
    </source>
</evidence>
<evidence type="ECO:0000256" key="5">
    <source>
        <dbReference type="ARBA" id="ARBA00022777"/>
    </source>
</evidence>
<dbReference type="InterPro" id="IPR011009">
    <property type="entry name" value="Kinase-like_dom_sf"/>
</dbReference>
<evidence type="ECO:0000313" key="14">
    <source>
        <dbReference type="Proteomes" id="UP000018050"/>
    </source>
</evidence>
<keyword evidence="9" id="KW-0175">Coiled coil</keyword>
<dbReference type="RefSeq" id="XP_013252220.1">
    <property type="nucleotide sequence ID" value="XM_013396766.1"/>
</dbReference>
<keyword evidence="6" id="KW-0067">ATP-binding</keyword>
<evidence type="ECO:0000256" key="2">
    <source>
        <dbReference type="ARBA" id="ARBA00022527"/>
    </source>
</evidence>
<evidence type="ECO:0000256" key="4">
    <source>
        <dbReference type="ARBA" id="ARBA00022741"/>
    </source>
</evidence>
<dbReference type="PANTHER" id="PTHR24361">
    <property type="entry name" value="MITOGEN-ACTIVATED KINASE KINASE KINASE"/>
    <property type="match status" value="1"/>
</dbReference>
<dbReference type="GeneID" id="25270508"/>
<feature type="domain" description="Protein kinase" evidence="12">
    <location>
        <begin position="283"/>
        <end position="640"/>
    </location>
</feature>
<dbReference type="GO" id="GO:0005524">
    <property type="term" value="F:ATP binding"/>
    <property type="evidence" value="ECO:0007669"/>
    <property type="project" value="UniProtKB-KW"/>
</dbReference>
<evidence type="ECO:0000259" key="12">
    <source>
        <dbReference type="PROSITE" id="PS50011"/>
    </source>
</evidence>
<comment type="catalytic activity">
    <reaction evidence="7">
        <text>L-threonyl-[protein] + ATP = O-phospho-L-threonyl-[protein] + ADP + H(+)</text>
        <dbReference type="Rhea" id="RHEA:46608"/>
        <dbReference type="Rhea" id="RHEA-COMP:11060"/>
        <dbReference type="Rhea" id="RHEA-COMP:11605"/>
        <dbReference type="ChEBI" id="CHEBI:15378"/>
        <dbReference type="ChEBI" id="CHEBI:30013"/>
        <dbReference type="ChEBI" id="CHEBI:30616"/>
        <dbReference type="ChEBI" id="CHEBI:61977"/>
        <dbReference type="ChEBI" id="CHEBI:456216"/>
        <dbReference type="EC" id="2.7.11.1"/>
    </reaction>
</comment>
<dbReference type="SUPFAM" id="SSF56112">
    <property type="entry name" value="Protein kinase-like (PK-like)"/>
    <property type="match status" value="1"/>
</dbReference>
<dbReference type="Proteomes" id="UP000018050">
    <property type="component" value="Unassembled WGS sequence"/>
</dbReference>
<gene>
    <name evidence="13" type="ORF">EAH_00024380</name>
</gene>
<feature type="compositionally biased region" description="Acidic residues" evidence="10">
    <location>
        <begin position="159"/>
        <end position="173"/>
    </location>
</feature>
<dbReference type="Pfam" id="PF00069">
    <property type="entry name" value="Pkinase"/>
    <property type="match status" value="1"/>
</dbReference>
<evidence type="ECO:0000256" key="11">
    <source>
        <dbReference type="SAM" id="Phobius"/>
    </source>
</evidence>
<evidence type="ECO:0000256" key="9">
    <source>
        <dbReference type="SAM" id="Coils"/>
    </source>
</evidence>
<dbReference type="PROSITE" id="PS50011">
    <property type="entry name" value="PROTEIN_KINASE_DOM"/>
    <property type="match status" value="1"/>
</dbReference>
<evidence type="ECO:0000313" key="13">
    <source>
        <dbReference type="EMBL" id="CDI77416.1"/>
    </source>
</evidence>
<dbReference type="InterPro" id="IPR053235">
    <property type="entry name" value="Ser_Thr_kinase"/>
</dbReference>
<dbReference type="AlphaFoldDB" id="U6GAW7"/>
<evidence type="ECO:0000256" key="3">
    <source>
        <dbReference type="ARBA" id="ARBA00022679"/>
    </source>
</evidence>
<reference evidence="13" key="2">
    <citation type="submission" date="2013-10" db="EMBL/GenBank/DDBJ databases">
        <authorList>
            <person name="Aslett M."/>
        </authorList>
    </citation>
    <scope>NUCLEOTIDE SEQUENCE</scope>
    <source>
        <strain evidence="13">Houghton</strain>
    </source>
</reference>
<keyword evidence="3" id="KW-0808">Transferase</keyword>
<dbReference type="GO" id="GO:0004674">
    <property type="term" value="F:protein serine/threonine kinase activity"/>
    <property type="evidence" value="ECO:0007669"/>
    <property type="project" value="UniProtKB-KW"/>
</dbReference>
<evidence type="ECO:0000256" key="10">
    <source>
        <dbReference type="SAM" id="MobiDB-lite"/>
    </source>
</evidence>
<keyword evidence="11" id="KW-1133">Transmembrane helix</keyword>
<accession>U6GAW7</accession>
<feature type="compositionally biased region" description="Low complexity" evidence="10">
    <location>
        <begin position="140"/>
        <end position="150"/>
    </location>
</feature>